<dbReference type="EMBL" id="BAABHA010000010">
    <property type="protein sequence ID" value="GAA4385169.1"/>
    <property type="molecule type" value="Genomic_DNA"/>
</dbReference>
<feature type="domain" description="Cytochrome c" evidence="5">
    <location>
        <begin position="30"/>
        <end position="119"/>
    </location>
</feature>
<keyword evidence="7" id="KW-1185">Reference proteome</keyword>
<evidence type="ECO:0000313" key="6">
    <source>
        <dbReference type="EMBL" id="GAA4385169.1"/>
    </source>
</evidence>
<dbReference type="Gene3D" id="1.10.760.10">
    <property type="entry name" value="Cytochrome c-like domain"/>
    <property type="match status" value="1"/>
</dbReference>
<name>A0ABP8J5K0_9BACT</name>
<proteinExistence type="predicted"/>
<evidence type="ECO:0000256" key="2">
    <source>
        <dbReference type="ARBA" id="ARBA00022723"/>
    </source>
</evidence>
<accession>A0ABP8J5K0</accession>
<protein>
    <recommendedName>
        <fullName evidence="5">Cytochrome c domain-containing protein</fullName>
    </recommendedName>
</protein>
<dbReference type="Pfam" id="PF00034">
    <property type="entry name" value="Cytochrom_C"/>
    <property type="match status" value="1"/>
</dbReference>
<evidence type="ECO:0000256" key="3">
    <source>
        <dbReference type="ARBA" id="ARBA00023004"/>
    </source>
</evidence>
<evidence type="ECO:0000259" key="5">
    <source>
        <dbReference type="PROSITE" id="PS51007"/>
    </source>
</evidence>
<keyword evidence="1 4" id="KW-0349">Heme</keyword>
<sequence length="144" mass="15850">MRFRFAASPVLRALGVASLLLMGLAGCFTDRQNEGQRLYTARCASCHGDQGQGLRRLVPPIAGADYLTKHRDQLACLIQHGQQGPMVVNGVEYNQVMPGQHDLSEAQITNLLNYIQSSWGNRLEPFTIAEVTTRLEPCRAADVP</sequence>
<dbReference type="SUPFAM" id="SSF46626">
    <property type="entry name" value="Cytochrome c"/>
    <property type="match status" value="1"/>
</dbReference>
<dbReference type="InterPro" id="IPR009056">
    <property type="entry name" value="Cyt_c-like_dom"/>
</dbReference>
<comment type="caution">
    <text evidence="6">The sequence shown here is derived from an EMBL/GenBank/DDBJ whole genome shotgun (WGS) entry which is preliminary data.</text>
</comment>
<dbReference type="InterPro" id="IPR036909">
    <property type="entry name" value="Cyt_c-like_dom_sf"/>
</dbReference>
<dbReference type="Proteomes" id="UP001500454">
    <property type="component" value="Unassembled WGS sequence"/>
</dbReference>
<keyword evidence="2 4" id="KW-0479">Metal-binding</keyword>
<dbReference type="InterPro" id="IPR051459">
    <property type="entry name" value="Cytochrome_c-type_DH"/>
</dbReference>
<dbReference type="RefSeq" id="WP_345225268.1">
    <property type="nucleotide sequence ID" value="NZ_BAABHA010000010.1"/>
</dbReference>
<reference evidence="7" key="1">
    <citation type="journal article" date="2019" name="Int. J. Syst. Evol. Microbiol.">
        <title>The Global Catalogue of Microorganisms (GCM) 10K type strain sequencing project: providing services to taxonomists for standard genome sequencing and annotation.</title>
        <authorList>
            <consortium name="The Broad Institute Genomics Platform"/>
            <consortium name="The Broad Institute Genome Sequencing Center for Infectious Disease"/>
            <person name="Wu L."/>
            <person name="Ma J."/>
        </authorList>
    </citation>
    <scope>NUCLEOTIDE SEQUENCE [LARGE SCALE GENOMIC DNA]</scope>
    <source>
        <strain evidence="7">JCM 17924</strain>
    </source>
</reference>
<dbReference type="PROSITE" id="PS51257">
    <property type="entry name" value="PROKAR_LIPOPROTEIN"/>
    <property type="match status" value="1"/>
</dbReference>
<dbReference type="PANTHER" id="PTHR35008:SF4">
    <property type="entry name" value="BLL4482 PROTEIN"/>
    <property type="match status" value="1"/>
</dbReference>
<keyword evidence="3 4" id="KW-0408">Iron</keyword>
<evidence type="ECO:0000256" key="4">
    <source>
        <dbReference type="PROSITE-ProRule" id="PRU00433"/>
    </source>
</evidence>
<gene>
    <name evidence="6" type="ORF">GCM10023186_28270</name>
</gene>
<dbReference type="PROSITE" id="PS51007">
    <property type="entry name" value="CYTC"/>
    <property type="match status" value="1"/>
</dbReference>
<dbReference type="PANTHER" id="PTHR35008">
    <property type="entry name" value="BLL4482 PROTEIN-RELATED"/>
    <property type="match status" value="1"/>
</dbReference>
<organism evidence="6 7">
    <name type="scientific">Hymenobacter koreensis</name>
    <dbReference type="NCBI Taxonomy" id="1084523"/>
    <lineage>
        <taxon>Bacteria</taxon>
        <taxon>Pseudomonadati</taxon>
        <taxon>Bacteroidota</taxon>
        <taxon>Cytophagia</taxon>
        <taxon>Cytophagales</taxon>
        <taxon>Hymenobacteraceae</taxon>
        <taxon>Hymenobacter</taxon>
    </lineage>
</organism>
<evidence type="ECO:0000313" key="7">
    <source>
        <dbReference type="Proteomes" id="UP001500454"/>
    </source>
</evidence>
<evidence type="ECO:0000256" key="1">
    <source>
        <dbReference type="ARBA" id="ARBA00022617"/>
    </source>
</evidence>